<dbReference type="GO" id="GO:0003964">
    <property type="term" value="F:RNA-directed DNA polymerase activity"/>
    <property type="evidence" value="ECO:0007669"/>
    <property type="project" value="UniProtKB-KW"/>
</dbReference>
<keyword evidence="2" id="KW-0695">RNA-directed DNA polymerase</keyword>
<gene>
    <name evidence="2" type="ORF">GALL_197580</name>
</gene>
<reference evidence="2" key="1">
    <citation type="submission" date="2016-10" db="EMBL/GenBank/DDBJ databases">
        <title>Sequence of Gallionella enrichment culture.</title>
        <authorList>
            <person name="Poehlein A."/>
            <person name="Muehling M."/>
            <person name="Daniel R."/>
        </authorList>
    </citation>
    <scope>NUCLEOTIDE SEQUENCE</scope>
</reference>
<proteinExistence type="predicted"/>
<accession>A0A1J5S1J8</accession>
<feature type="domain" description="Reverse transcriptase" evidence="1">
    <location>
        <begin position="1"/>
        <end position="122"/>
    </location>
</feature>
<dbReference type="EMBL" id="MLJW01000122">
    <property type="protein sequence ID" value="OIQ98164.1"/>
    <property type="molecule type" value="Genomic_DNA"/>
</dbReference>
<name>A0A1J5S1J8_9ZZZZ</name>
<dbReference type="Pfam" id="PF00078">
    <property type="entry name" value="RVT_1"/>
    <property type="match status" value="1"/>
</dbReference>
<dbReference type="InterPro" id="IPR051083">
    <property type="entry name" value="GrpII_Intron_Splice-Mob/Def"/>
</dbReference>
<organism evidence="2">
    <name type="scientific">mine drainage metagenome</name>
    <dbReference type="NCBI Taxonomy" id="410659"/>
    <lineage>
        <taxon>unclassified sequences</taxon>
        <taxon>metagenomes</taxon>
        <taxon>ecological metagenomes</taxon>
    </lineage>
</organism>
<dbReference type="AlphaFoldDB" id="A0A1J5S1J8"/>
<evidence type="ECO:0000259" key="1">
    <source>
        <dbReference type="PROSITE" id="PS50878"/>
    </source>
</evidence>
<dbReference type="PANTHER" id="PTHR34047">
    <property type="entry name" value="NUCLEAR INTRON MATURASE 1, MITOCHONDRIAL-RELATED"/>
    <property type="match status" value="1"/>
</dbReference>
<dbReference type="InterPro" id="IPR000477">
    <property type="entry name" value="RT_dom"/>
</dbReference>
<keyword evidence="2" id="KW-0808">Transferase</keyword>
<dbReference type="SUPFAM" id="SSF56672">
    <property type="entry name" value="DNA/RNA polymerases"/>
    <property type="match status" value="1"/>
</dbReference>
<keyword evidence="2" id="KW-0548">Nucleotidyltransferase</keyword>
<dbReference type="CDD" id="cd01651">
    <property type="entry name" value="RT_G2_intron"/>
    <property type="match status" value="1"/>
</dbReference>
<dbReference type="PANTHER" id="PTHR34047:SF8">
    <property type="entry name" value="PROTEIN YKFC"/>
    <property type="match status" value="1"/>
</dbReference>
<dbReference type="InterPro" id="IPR043502">
    <property type="entry name" value="DNA/RNA_pol_sf"/>
</dbReference>
<sequence>MLEDGRLTQSELGTVQGGSISPLLANIYLHYALDLWVKQWRGHYARGDVIVVRDADDWVAGFQFRDDAVRFQRAVAQRLGQFGLKLHPDKTRLIEFGRYAWNNRRREGKDKPQTFDFLGFTHCCGKTRKGKFIVLRLTSAKRLRAKLQAVKIELRRRMHHPFPQQGQYLRAVVTGHGRYFGVPNNGPRLSAFRYQVGRLWHRMLCRRSQTQRLRVSRMRRLIAHWLPISHICHPYPNQRLIVTTQGRSCMR</sequence>
<protein>
    <submittedName>
        <fullName evidence="2">Reverse transcriptase</fullName>
    </submittedName>
</protein>
<comment type="caution">
    <text evidence="2">The sequence shown here is derived from an EMBL/GenBank/DDBJ whole genome shotgun (WGS) entry which is preliminary data.</text>
</comment>
<evidence type="ECO:0000313" key="2">
    <source>
        <dbReference type="EMBL" id="OIQ98164.1"/>
    </source>
</evidence>
<dbReference type="PROSITE" id="PS50878">
    <property type="entry name" value="RT_POL"/>
    <property type="match status" value="1"/>
</dbReference>